<sequence>MRLRKKHWARPEMEASDIVITDQYNHMGKWNENLGNNSEIHLELGCGMGGHIAQRSKKNPDINYVGIDLKDEVLVNALRKVKSLREDERMKDKDFNVRLMPLNIMLIDNVFAKDEISKIYINFCNPWPKERHNKRRLTHTKFLTQYKRFLRLGGEVWFKTDDTGLFEDSINYFKESGFEINFLTYDLHNSSFEDNVVTEYEEKFTSMGMKTMFLVAKLVSID</sequence>
<keyword evidence="5 7" id="KW-0949">S-adenosyl-L-methionine</keyword>
<keyword evidence="4 7" id="KW-0808">Transferase</keyword>
<comment type="pathway">
    <text evidence="7">tRNA modification; N(7)-methylguanine-tRNA biosynthesis.</text>
</comment>
<keyword evidence="9" id="KW-1185">Reference proteome</keyword>
<organism evidence="8 9">
    <name type="scientific">Clostridium punense</name>
    <dbReference type="NCBI Taxonomy" id="1054297"/>
    <lineage>
        <taxon>Bacteria</taxon>
        <taxon>Bacillati</taxon>
        <taxon>Bacillota</taxon>
        <taxon>Clostridia</taxon>
        <taxon>Eubacteriales</taxon>
        <taxon>Clostridiaceae</taxon>
        <taxon>Clostridium</taxon>
    </lineage>
</organism>
<reference evidence="8 9" key="1">
    <citation type="submission" date="2021-03" db="EMBL/GenBank/DDBJ databases">
        <title>Genomic Encyclopedia of Type Strains, Phase IV (KMG-IV): sequencing the most valuable type-strain genomes for metagenomic binning, comparative biology and taxonomic classification.</title>
        <authorList>
            <person name="Goeker M."/>
        </authorList>
    </citation>
    <scope>NUCLEOTIDE SEQUENCE [LARGE SCALE GENOMIC DNA]</scope>
    <source>
        <strain evidence="8 9">DSM 28650</strain>
    </source>
</reference>
<keyword evidence="3 7" id="KW-0489">Methyltransferase</keyword>
<name>A0ABS4K327_9CLOT</name>
<dbReference type="NCBIfam" id="NF001080">
    <property type="entry name" value="PRK00121.2-2"/>
    <property type="match status" value="1"/>
</dbReference>
<evidence type="ECO:0000256" key="4">
    <source>
        <dbReference type="ARBA" id="ARBA00022679"/>
    </source>
</evidence>
<dbReference type="EMBL" id="JAGGLL010000014">
    <property type="protein sequence ID" value="MBP2022197.1"/>
    <property type="molecule type" value="Genomic_DNA"/>
</dbReference>
<dbReference type="EC" id="2.1.1.33" evidence="7"/>
<feature type="binding site" evidence="7">
    <location>
        <position position="68"/>
    </location>
    <ligand>
        <name>S-adenosyl-L-methionine</name>
        <dbReference type="ChEBI" id="CHEBI:59789"/>
    </ligand>
</feature>
<evidence type="ECO:0000256" key="6">
    <source>
        <dbReference type="ARBA" id="ARBA00022694"/>
    </source>
</evidence>
<feature type="binding site" evidence="7">
    <location>
        <position position="103"/>
    </location>
    <ligand>
        <name>S-adenosyl-L-methionine</name>
        <dbReference type="ChEBI" id="CHEBI:59789"/>
    </ligand>
</feature>
<keyword evidence="6 7" id="KW-0819">tRNA processing</keyword>
<dbReference type="SUPFAM" id="SSF53335">
    <property type="entry name" value="S-adenosyl-L-methionine-dependent methyltransferases"/>
    <property type="match status" value="1"/>
</dbReference>
<evidence type="ECO:0000256" key="2">
    <source>
        <dbReference type="ARBA" id="ARBA00003015"/>
    </source>
</evidence>
<evidence type="ECO:0000256" key="5">
    <source>
        <dbReference type="ARBA" id="ARBA00022691"/>
    </source>
</evidence>
<comment type="function">
    <text evidence="2 7">Catalyzes the formation of N(7)-methylguanine at position 46 (m7G46) in tRNA.</text>
</comment>
<comment type="caution">
    <text evidence="8">The sequence shown here is derived from an EMBL/GenBank/DDBJ whole genome shotgun (WGS) entry which is preliminary data.</text>
</comment>
<evidence type="ECO:0000256" key="3">
    <source>
        <dbReference type="ARBA" id="ARBA00022603"/>
    </source>
</evidence>
<dbReference type="InterPro" id="IPR055361">
    <property type="entry name" value="tRNA_methyltr_TrmB_bact"/>
</dbReference>
<feature type="region of interest" description="Interaction with RNA" evidence="7">
    <location>
        <begin position="131"/>
        <end position="136"/>
    </location>
</feature>
<dbReference type="InterPro" id="IPR003358">
    <property type="entry name" value="tRNA_(Gua-N-7)_MeTrfase_Trmb"/>
</dbReference>
<feature type="binding site" evidence="7">
    <location>
        <position position="43"/>
    </location>
    <ligand>
        <name>S-adenosyl-L-methionine</name>
        <dbReference type="ChEBI" id="CHEBI:59789"/>
    </ligand>
</feature>
<evidence type="ECO:0000313" key="9">
    <source>
        <dbReference type="Proteomes" id="UP001519308"/>
    </source>
</evidence>
<comment type="similarity">
    <text evidence="7">Belongs to the class I-like SAM-binding methyltransferase superfamily. TrmB family.</text>
</comment>
<dbReference type="NCBIfam" id="TIGR00091">
    <property type="entry name" value="tRNA (guanosine(46)-N7)-methyltransferase TrmB"/>
    <property type="match status" value="1"/>
</dbReference>
<dbReference type="RefSeq" id="WP_021282799.1">
    <property type="nucleotide sequence ID" value="NZ_JAGGLL010000014.1"/>
</dbReference>
<dbReference type="InterPro" id="IPR029063">
    <property type="entry name" value="SAM-dependent_MTases_sf"/>
</dbReference>
<dbReference type="Pfam" id="PF02390">
    <property type="entry name" value="Methyltransf_4"/>
    <property type="match status" value="1"/>
</dbReference>
<feature type="binding site" evidence="7">
    <location>
        <position position="161"/>
    </location>
    <ligand>
        <name>substrate</name>
    </ligand>
</feature>
<dbReference type="Proteomes" id="UP001519308">
    <property type="component" value="Unassembled WGS sequence"/>
</dbReference>
<evidence type="ECO:0000256" key="7">
    <source>
        <dbReference type="HAMAP-Rule" id="MF_01057"/>
    </source>
</evidence>
<protein>
    <recommendedName>
        <fullName evidence="7">tRNA (guanine-N(7)-)-methyltransferase</fullName>
        <ecNumber evidence="7">2.1.1.33</ecNumber>
    </recommendedName>
    <alternativeName>
        <fullName evidence="7">tRNA (guanine(46)-N(7))-methyltransferase</fullName>
    </alternativeName>
    <alternativeName>
        <fullName evidence="7">tRNA(m7G46)-methyltransferase</fullName>
    </alternativeName>
</protein>
<dbReference type="PANTHER" id="PTHR23417:SF14">
    <property type="entry name" value="PENTACOTRIPEPTIDE-REPEAT REGION OF PRORP DOMAIN-CONTAINING PROTEIN"/>
    <property type="match status" value="1"/>
</dbReference>
<evidence type="ECO:0000256" key="1">
    <source>
        <dbReference type="ARBA" id="ARBA00000142"/>
    </source>
</evidence>
<dbReference type="CDD" id="cd02440">
    <property type="entry name" value="AdoMet_MTases"/>
    <property type="match status" value="1"/>
</dbReference>
<feature type="binding site" evidence="7">
    <location>
        <position position="129"/>
    </location>
    <ligand>
        <name>substrate</name>
    </ligand>
</feature>
<feature type="binding site" evidence="7">
    <location>
        <begin position="198"/>
        <end position="201"/>
    </location>
    <ligand>
        <name>substrate</name>
    </ligand>
</feature>
<accession>A0ABS4K327</accession>
<gene>
    <name evidence="7" type="primary">trmB</name>
    <name evidence="8" type="ORF">J2Z44_001998</name>
</gene>
<dbReference type="Gene3D" id="3.40.50.150">
    <property type="entry name" value="Vaccinia Virus protein VP39"/>
    <property type="match status" value="1"/>
</dbReference>
<dbReference type="PROSITE" id="PS51625">
    <property type="entry name" value="SAM_MT_TRMB"/>
    <property type="match status" value="1"/>
</dbReference>
<dbReference type="GO" id="GO:0008176">
    <property type="term" value="F:tRNA (guanine(46)-N7)-methyltransferase activity"/>
    <property type="evidence" value="ECO:0007669"/>
    <property type="project" value="UniProtKB-EC"/>
</dbReference>
<proteinExistence type="inferred from homology"/>
<feature type="binding site" evidence="7">
    <location>
        <position position="125"/>
    </location>
    <ligand>
        <name>S-adenosyl-L-methionine</name>
        <dbReference type="ChEBI" id="CHEBI:59789"/>
    </ligand>
</feature>
<dbReference type="PANTHER" id="PTHR23417">
    <property type="entry name" value="3-DEOXY-D-MANNO-OCTULOSONIC-ACID TRANSFERASE/TRNA GUANINE-N 7 - -METHYLTRANSFERASE"/>
    <property type="match status" value="1"/>
</dbReference>
<comment type="catalytic activity">
    <reaction evidence="1 7">
        <text>guanosine(46) in tRNA + S-adenosyl-L-methionine = N(7)-methylguanosine(46) in tRNA + S-adenosyl-L-homocysteine</text>
        <dbReference type="Rhea" id="RHEA:42708"/>
        <dbReference type="Rhea" id="RHEA-COMP:10188"/>
        <dbReference type="Rhea" id="RHEA-COMP:10189"/>
        <dbReference type="ChEBI" id="CHEBI:57856"/>
        <dbReference type="ChEBI" id="CHEBI:59789"/>
        <dbReference type="ChEBI" id="CHEBI:74269"/>
        <dbReference type="ChEBI" id="CHEBI:74480"/>
        <dbReference type="EC" id="2.1.1.33"/>
    </reaction>
</comment>
<evidence type="ECO:0000313" key="8">
    <source>
        <dbReference type="EMBL" id="MBP2022197.1"/>
    </source>
</evidence>
<dbReference type="HAMAP" id="MF_01057">
    <property type="entry name" value="tRNA_methyltr_TrmB"/>
    <property type="match status" value="1"/>
</dbReference>